<dbReference type="InterPro" id="IPR000073">
    <property type="entry name" value="AB_hydrolase_1"/>
</dbReference>
<protein>
    <submittedName>
        <fullName evidence="3">Alpha/beta fold hydrolase</fullName>
    </submittedName>
</protein>
<sequence>MLHTTTYGEGGVPLVIAHGLYGSGRNWGVIGKRLSDRGRVILPDIRNHGQSPHFESHGYEDMAGDLAQVIAAEGGPADVLGHSMGGKAAMVLALTRPELVRRLVVVDIAPVAYSHTQSHVIEAARQVDLATVQSRAEAQEALGLDPVEASFLLQSLDMKARAWRLNLDVLEREMGRITGFPEVGGRFEGPAFFLSGGESSYVQPEHRERIKALFPEARIPKIPGAGHWVHADNPREVEAAVRAFLDA</sequence>
<dbReference type="EMBL" id="JAAGAB010000001">
    <property type="protein sequence ID" value="NDU99533.1"/>
    <property type="molecule type" value="Genomic_DNA"/>
</dbReference>
<dbReference type="PANTHER" id="PTHR46118:SF4">
    <property type="entry name" value="PROTEIN ABHD11"/>
    <property type="match status" value="1"/>
</dbReference>
<accession>A0A6B2JTN2</accession>
<evidence type="ECO:0000259" key="2">
    <source>
        <dbReference type="Pfam" id="PF12697"/>
    </source>
</evidence>
<dbReference type="Pfam" id="PF12697">
    <property type="entry name" value="Abhydrolase_6"/>
    <property type="match status" value="1"/>
</dbReference>
<keyword evidence="4" id="KW-1185">Reference proteome</keyword>
<gene>
    <name evidence="3" type="ORF">GZA08_00935</name>
</gene>
<dbReference type="Proteomes" id="UP000474757">
    <property type="component" value="Unassembled WGS sequence"/>
</dbReference>
<dbReference type="RefSeq" id="WP_163889110.1">
    <property type="nucleotide sequence ID" value="NZ_JAAFYS010000001.1"/>
</dbReference>
<dbReference type="GO" id="GO:0016787">
    <property type="term" value="F:hydrolase activity"/>
    <property type="evidence" value="ECO:0007669"/>
    <property type="project" value="UniProtKB-KW"/>
</dbReference>
<comment type="caution">
    <text evidence="3">The sequence shown here is derived from an EMBL/GenBank/DDBJ whole genome shotgun (WGS) entry which is preliminary data.</text>
</comment>
<dbReference type="SUPFAM" id="SSF53474">
    <property type="entry name" value="alpha/beta-Hydrolases"/>
    <property type="match status" value="1"/>
</dbReference>
<dbReference type="AlphaFoldDB" id="A0A6B2JTN2"/>
<keyword evidence="1 3" id="KW-0378">Hydrolase</keyword>
<evidence type="ECO:0000313" key="3">
    <source>
        <dbReference type="EMBL" id="NDU99533.1"/>
    </source>
</evidence>
<feature type="domain" description="AB hydrolase-1" evidence="2">
    <location>
        <begin position="14"/>
        <end position="240"/>
    </location>
</feature>
<name>A0A6B2JTN2_9RHOB</name>
<dbReference type="InterPro" id="IPR029058">
    <property type="entry name" value="AB_hydrolase_fold"/>
</dbReference>
<proteinExistence type="predicted"/>
<evidence type="ECO:0000313" key="4">
    <source>
        <dbReference type="Proteomes" id="UP000474757"/>
    </source>
</evidence>
<dbReference type="PRINTS" id="PR00111">
    <property type="entry name" value="ABHYDROLASE"/>
</dbReference>
<organism evidence="3 4">
    <name type="scientific">Pseudoroseicyclus tamaricis</name>
    <dbReference type="NCBI Taxonomy" id="2705421"/>
    <lineage>
        <taxon>Bacteria</taxon>
        <taxon>Pseudomonadati</taxon>
        <taxon>Pseudomonadota</taxon>
        <taxon>Alphaproteobacteria</taxon>
        <taxon>Rhodobacterales</taxon>
        <taxon>Paracoccaceae</taxon>
        <taxon>Pseudoroseicyclus</taxon>
    </lineage>
</organism>
<reference evidence="3 4" key="1">
    <citation type="submission" date="2020-02" db="EMBL/GenBank/DDBJ databases">
        <title>Pseudoroseicyclus tamarix, sp. nov., isolated from offshore sediment of a Tamarix chinensis forest.</title>
        <authorList>
            <person name="Gai Y."/>
        </authorList>
    </citation>
    <scope>NUCLEOTIDE SEQUENCE [LARGE SCALE GENOMIC DNA]</scope>
    <source>
        <strain evidence="3 4">CLL3-39</strain>
    </source>
</reference>
<evidence type="ECO:0000256" key="1">
    <source>
        <dbReference type="ARBA" id="ARBA00022801"/>
    </source>
</evidence>
<dbReference type="PANTHER" id="PTHR46118">
    <property type="entry name" value="PROTEIN ABHD11"/>
    <property type="match status" value="1"/>
</dbReference>
<dbReference type="Gene3D" id="3.40.50.1820">
    <property type="entry name" value="alpha/beta hydrolase"/>
    <property type="match status" value="1"/>
</dbReference>